<dbReference type="Pfam" id="PF04860">
    <property type="entry name" value="Phage_portal"/>
    <property type="match status" value="1"/>
</dbReference>
<dbReference type="NCBIfam" id="TIGR01537">
    <property type="entry name" value="portal_HK97"/>
    <property type="match status" value="1"/>
</dbReference>
<proteinExistence type="predicted"/>
<dbReference type="AlphaFoldDB" id="A0A369Q7Z4"/>
<organism evidence="1 2">
    <name type="scientific">Alteripontixanthobacter maritimus</name>
    <dbReference type="NCBI Taxonomy" id="2161824"/>
    <lineage>
        <taxon>Bacteria</taxon>
        <taxon>Pseudomonadati</taxon>
        <taxon>Pseudomonadota</taxon>
        <taxon>Alphaproteobacteria</taxon>
        <taxon>Sphingomonadales</taxon>
        <taxon>Erythrobacteraceae</taxon>
        <taxon>Alteripontixanthobacter</taxon>
    </lineage>
</organism>
<evidence type="ECO:0008006" key="3">
    <source>
        <dbReference type="Google" id="ProtNLM"/>
    </source>
</evidence>
<evidence type="ECO:0000313" key="1">
    <source>
        <dbReference type="EMBL" id="RDC61001.1"/>
    </source>
</evidence>
<keyword evidence="2" id="KW-1185">Reference proteome</keyword>
<dbReference type="EMBL" id="QBKA01000002">
    <property type="protein sequence ID" value="RDC61001.1"/>
    <property type="molecule type" value="Genomic_DNA"/>
</dbReference>
<dbReference type="RefSeq" id="WP_115367697.1">
    <property type="nucleotide sequence ID" value="NZ_QBKA01000002.1"/>
</dbReference>
<dbReference type="OrthoDB" id="7592047at2"/>
<protein>
    <recommendedName>
        <fullName evidence="3">Portal protein</fullName>
    </recommendedName>
</protein>
<reference evidence="1 2" key="1">
    <citation type="submission" date="2018-04" db="EMBL/GenBank/DDBJ databases">
        <title>Altererythrobacter sp. HME9302 genome sequencing and assembly.</title>
        <authorList>
            <person name="Kang H."/>
            <person name="Kim H."/>
            <person name="Joh K."/>
        </authorList>
    </citation>
    <scope>NUCLEOTIDE SEQUENCE [LARGE SCALE GENOMIC DNA]</scope>
    <source>
        <strain evidence="1 2">HME9302</strain>
    </source>
</reference>
<name>A0A369Q7Z4_9SPHN</name>
<evidence type="ECO:0000313" key="2">
    <source>
        <dbReference type="Proteomes" id="UP000253727"/>
    </source>
</evidence>
<dbReference type="InterPro" id="IPR006427">
    <property type="entry name" value="Portal_HK97"/>
</dbReference>
<gene>
    <name evidence="1" type="ORF">HME9302_02218</name>
</gene>
<dbReference type="InterPro" id="IPR006944">
    <property type="entry name" value="Phage/GTA_portal"/>
</dbReference>
<comment type="caution">
    <text evidence="1">The sequence shown here is derived from an EMBL/GenBank/DDBJ whole genome shotgun (WGS) entry which is preliminary data.</text>
</comment>
<accession>A0A369Q7Z4</accession>
<sequence>MSFFENLASAFKGGSDARVPIARGFVSPWAVAFDGGTSVAGGAGAASSYEYSRSVRRAFIENPVAQRAVRVVAEGVGGAPLASLSPPTSQVGDSAALQRLVNATSAGQSLLETLAAHLLLHGNGYVQILKDGAGRPLELFALRPERVSVVPGDDGWPRAYAYRLAEKTLTIPVEDEGGWPNIIHLKSFHPADDHYGAGGLAAAEQAVAIHNAASVWNRALLENAARPSGALVYDHPDSAGLTTQQFDRLKDELTSAYSGHANAGRPMLLEGGLKWQGMSMSPADMDFATLKAAAARDIALAFGVPPMLLGLPGDNTYANYREANRALWRLTLLPLAGKILSGLSEGLEPWFTGAKLAIDLDKVPALADDREKLWSQVSAANFLTDTEKRELLGLEPAQGKGETP</sequence>
<dbReference type="Proteomes" id="UP000253727">
    <property type="component" value="Unassembled WGS sequence"/>
</dbReference>